<accession>A0ABS5XH51</accession>
<comment type="similarity">
    <text evidence="1">Belongs to the short-chain dehydrogenases/reductases (SDR) family.</text>
</comment>
<dbReference type="Proteomes" id="UP001519667">
    <property type="component" value="Unassembled WGS sequence"/>
</dbReference>
<organism evidence="2 3">
    <name type="scientific">Metapseudomonas boanensis</name>
    <dbReference type="NCBI Taxonomy" id="2822138"/>
    <lineage>
        <taxon>Bacteria</taxon>
        <taxon>Pseudomonadati</taxon>
        <taxon>Pseudomonadota</taxon>
        <taxon>Gammaproteobacteria</taxon>
        <taxon>Pseudomonadales</taxon>
        <taxon>Pseudomonadaceae</taxon>
        <taxon>Metapseudomonas</taxon>
    </lineage>
</organism>
<gene>
    <name evidence="2" type="ORF">J7302_12925</name>
</gene>
<dbReference type="CDD" id="cd05233">
    <property type="entry name" value="SDR_c"/>
    <property type="match status" value="1"/>
</dbReference>
<name>A0ABS5XH51_9GAMM</name>
<sequence>MSKSGFPDGATLVFGGSGGIGQGVALEFARAGVPVAVGYRSKADVAQRVADQIREEGVNASTHQVDVTDAAQVKATLVAAIEAHGRVHTIVWAAGPFVNQLHISEMSRDDWRRAIDVEVMGFFNAAKAALPHLRASGGGSFVTLGSAGHLRWPDRDGLSVAPKATNESLVKGLAREEGRHNIRANSILVGVIEAGMFPQLLEQGQFNQKWIDETMTMLALKRWGKPEEIGRAAVFLASDNAAYITGQQLNVSGGYGI</sequence>
<evidence type="ECO:0000256" key="1">
    <source>
        <dbReference type="ARBA" id="ARBA00006484"/>
    </source>
</evidence>
<dbReference type="EMBL" id="JAGTIS010000006">
    <property type="protein sequence ID" value="MBT8767019.1"/>
    <property type="molecule type" value="Genomic_DNA"/>
</dbReference>
<dbReference type="PRINTS" id="PR00081">
    <property type="entry name" value="GDHRDH"/>
</dbReference>
<dbReference type="InterPro" id="IPR036291">
    <property type="entry name" value="NAD(P)-bd_dom_sf"/>
</dbReference>
<dbReference type="Gene3D" id="3.40.50.720">
    <property type="entry name" value="NAD(P)-binding Rossmann-like Domain"/>
    <property type="match status" value="1"/>
</dbReference>
<evidence type="ECO:0000313" key="2">
    <source>
        <dbReference type="EMBL" id="MBT8767019.1"/>
    </source>
</evidence>
<dbReference type="SUPFAM" id="SSF51735">
    <property type="entry name" value="NAD(P)-binding Rossmann-fold domains"/>
    <property type="match status" value="1"/>
</dbReference>
<reference evidence="2 3" key="1">
    <citation type="submission" date="2021-04" db="EMBL/GenBank/DDBJ databases">
        <title>Pseudomonas boanensis sp. nov., a bacterium isolated from river water used for household purposes in Boane District, Mozambique.</title>
        <authorList>
            <person name="Nicklasson M."/>
            <person name="Martin-Rodriguez A.J."/>
            <person name="Thorell K."/>
            <person name="Neves L."/>
            <person name="Mussagy A."/>
            <person name="Rydberg H.A."/>
            <person name="Hernroth B."/>
            <person name="Svensson-Stadler L."/>
            <person name="Sjoling A."/>
        </authorList>
    </citation>
    <scope>NUCLEOTIDE SEQUENCE [LARGE SCALE GENOMIC DNA]</scope>
    <source>
        <strain evidence="2 3">DB1</strain>
    </source>
</reference>
<dbReference type="PANTHER" id="PTHR42879">
    <property type="entry name" value="3-OXOACYL-(ACYL-CARRIER-PROTEIN) REDUCTASE"/>
    <property type="match status" value="1"/>
</dbReference>
<dbReference type="PANTHER" id="PTHR42879:SF2">
    <property type="entry name" value="3-OXOACYL-[ACYL-CARRIER-PROTEIN] REDUCTASE FABG"/>
    <property type="match status" value="1"/>
</dbReference>
<evidence type="ECO:0000313" key="3">
    <source>
        <dbReference type="Proteomes" id="UP001519667"/>
    </source>
</evidence>
<dbReference type="InterPro" id="IPR050259">
    <property type="entry name" value="SDR"/>
</dbReference>
<proteinExistence type="inferred from homology"/>
<keyword evidence="3" id="KW-1185">Reference proteome</keyword>
<dbReference type="InterPro" id="IPR002347">
    <property type="entry name" value="SDR_fam"/>
</dbReference>
<dbReference type="Pfam" id="PF13561">
    <property type="entry name" value="adh_short_C2"/>
    <property type="match status" value="1"/>
</dbReference>
<protein>
    <submittedName>
        <fullName evidence="2">SDR family oxidoreductase</fullName>
    </submittedName>
</protein>
<dbReference type="RefSeq" id="WP_215374985.1">
    <property type="nucleotide sequence ID" value="NZ_JAGTIS010000006.1"/>
</dbReference>
<comment type="caution">
    <text evidence="2">The sequence shown here is derived from an EMBL/GenBank/DDBJ whole genome shotgun (WGS) entry which is preliminary data.</text>
</comment>